<evidence type="ECO:0000259" key="8">
    <source>
        <dbReference type="Pfam" id="PF20684"/>
    </source>
</evidence>
<evidence type="ECO:0000256" key="2">
    <source>
        <dbReference type="ARBA" id="ARBA00022692"/>
    </source>
</evidence>
<dbReference type="InterPro" id="IPR049326">
    <property type="entry name" value="Rhodopsin_dom_fungi"/>
</dbReference>
<gene>
    <name evidence="9" type="ORF">EJ06DRAFT_482993</name>
</gene>
<evidence type="ECO:0000313" key="9">
    <source>
        <dbReference type="EMBL" id="KAF2396965.1"/>
    </source>
</evidence>
<evidence type="ECO:0000256" key="5">
    <source>
        <dbReference type="ARBA" id="ARBA00038359"/>
    </source>
</evidence>
<dbReference type="InterPro" id="IPR052337">
    <property type="entry name" value="SAT4-like"/>
</dbReference>
<feature type="transmembrane region" description="Helical" evidence="7">
    <location>
        <begin position="12"/>
        <end position="36"/>
    </location>
</feature>
<dbReference type="Proteomes" id="UP000799640">
    <property type="component" value="Unassembled WGS sequence"/>
</dbReference>
<sequence length="338" mass="37789">MSSTDDRMPSRAHAQAVVAIVFLALAWPFVLLRVWVRKYMMKSFGWDDWLMVVSTFVIANIAIFLVTTMFLKLSLGFFFLRIAVVRWQRWFIYGIMALSTVVHVCNTFVVLFQCKNPKDTLLKTLLHQCLPRDVILGFAYEQVAVATFCDFALAILPVSILWNTKMNSRTKFSIGCLLMLGTIASICSAIRIRYIVGLVAIDGFLYHAANAAIWSTAEMGIGIISGSLATLRPLFRKLAYTTRSLVVPLPYKSLSKGTGTQSSRGQDPKAVEVKHIGVLSSVANIEPDPEQGDVELLSVGQLRDGQEDRRDDTYSLNDDRSFRNSPTTEQAQSTRETV</sequence>
<feature type="domain" description="Rhodopsin" evidence="8">
    <location>
        <begin position="61"/>
        <end position="237"/>
    </location>
</feature>
<evidence type="ECO:0000256" key="1">
    <source>
        <dbReference type="ARBA" id="ARBA00004141"/>
    </source>
</evidence>
<feature type="transmembrane region" description="Helical" evidence="7">
    <location>
        <begin position="143"/>
        <end position="162"/>
    </location>
</feature>
<evidence type="ECO:0000256" key="7">
    <source>
        <dbReference type="SAM" id="Phobius"/>
    </source>
</evidence>
<reference evidence="9" key="1">
    <citation type="journal article" date="2020" name="Stud. Mycol.">
        <title>101 Dothideomycetes genomes: a test case for predicting lifestyles and emergence of pathogens.</title>
        <authorList>
            <person name="Haridas S."/>
            <person name="Albert R."/>
            <person name="Binder M."/>
            <person name="Bloem J."/>
            <person name="Labutti K."/>
            <person name="Salamov A."/>
            <person name="Andreopoulos B."/>
            <person name="Baker S."/>
            <person name="Barry K."/>
            <person name="Bills G."/>
            <person name="Bluhm B."/>
            <person name="Cannon C."/>
            <person name="Castanera R."/>
            <person name="Culley D."/>
            <person name="Daum C."/>
            <person name="Ezra D."/>
            <person name="Gonzalez J."/>
            <person name="Henrissat B."/>
            <person name="Kuo A."/>
            <person name="Liang C."/>
            <person name="Lipzen A."/>
            <person name="Lutzoni F."/>
            <person name="Magnuson J."/>
            <person name="Mondo S."/>
            <person name="Nolan M."/>
            <person name="Ohm R."/>
            <person name="Pangilinan J."/>
            <person name="Park H.-J."/>
            <person name="Ramirez L."/>
            <person name="Alfaro M."/>
            <person name="Sun H."/>
            <person name="Tritt A."/>
            <person name="Yoshinaga Y."/>
            <person name="Zwiers L.-H."/>
            <person name="Turgeon B."/>
            <person name="Goodwin S."/>
            <person name="Spatafora J."/>
            <person name="Crous P."/>
            <person name="Grigoriev I."/>
        </authorList>
    </citation>
    <scope>NUCLEOTIDE SEQUENCE</scope>
    <source>
        <strain evidence="9">CBS 262.69</strain>
    </source>
</reference>
<feature type="compositionally biased region" description="Basic and acidic residues" evidence="6">
    <location>
        <begin position="304"/>
        <end position="322"/>
    </location>
</feature>
<name>A0A6G1HMI1_9PEZI</name>
<proteinExistence type="inferred from homology"/>
<protein>
    <recommendedName>
        <fullName evidence="8">Rhodopsin domain-containing protein</fullName>
    </recommendedName>
</protein>
<evidence type="ECO:0000313" key="10">
    <source>
        <dbReference type="Proteomes" id="UP000799640"/>
    </source>
</evidence>
<feature type="transmembrane region" description="Helical" evidence="7">
    <location>
        <begin position="56"/>
        <end position="78"/>
    </location>
</feature>
<dbReference type="GO" id="GO:0016020">
    <property type="term" value="C:membrane"/>
    <property type="evidence" value="ECO:0007669"/>
    <property type="project" value="UniProtKB-SubCell"/>
</dbReference>
<organism evidence="9 10">
    <name type="scientific">Trichodelitschia bisporula</name>
    <dbReference type="NCBI Taxonomy" id="703511"/>
    <lineage>
        <taxon>Eukaryota</taxon>
        <taxon>Fungi</taxon>
        <taxon>Dikarya</taxon>
        <taxon>Ascomycota</taxon>
        <taxon>Pezizomycotina</taxon>
        <taxon>Dothideomycetes</taxon>
        <taxon>Dothideomycetes incertae sedis</taxon>
        <taxon>Phaeotrichales</taxon>
        <taxon>Phaeotrichaceae</taxon>
        <taxon>Trichodelitschia</taxon>
    </lineage>
</organism>
<dbReference type="AlphaFoldDB" id="A0A6G1HMI1"/>
<keyword evidence="3 7" id="KW-1133">Transmembrane helix</keyword>
<keyword evidence="2 7" id="KW-0812">Transmembrane</keyword>
<dbReference type="Pfam" id="PF20684">
    <property type="entry name" value="Fung_rhodopsin"/>
    <property type="match status" value="1"/>
</dbReference>
<feature type="transmembrane region" description="Helical" evidence="7">
    <location>
        <begin position="90"/>
        <end position="112"/>
    </location>
</feature>
<feature type="compositionally biased region" description="Polar residues" evidence="6">
    <location>
        <begin position="323"/>
        <end position="338"/>
    </location>
</feature>
<evidence type="ECO:0000256" key="3">
    <source>
        <dbReference type="ARBA" id="ARBA00022989"/>
    </source>
</evidence>
<dbReference type="PANTHER" id="PTHR33048">
    <property type="entry name" value="PTH11-LIKE INTEGRAL MEMBRANE PROTEIN (AFU_ORTHOLOGUE AFUA_5G11245)"/>
    <property type="match status" value="1"/>
</dbReference>
<feature type="region of interest" description="Disordered" evidence="6">
    <location>
        <begin position="298"/>
        <end position="338"/>
    </location>
</feature>
<feature type="transmembrane region" description="Helical" evidence="7">
    <location>
        <begin position="212"/>
        <end position="235"/>
    </location>
</feature>
<comment type="subcellular location">
    <subcellularLocation>
        <location evidence="1">Membrane</location>
        <topology evidence="1">Multi-pass membrane protein</topology>
    </subcellularLocation>
</comment>
<feature type="transmembrane region" description="Helical" evidence="7">
    <location>
        <begin position="174"/>
        <end position="192"/>
    </location>
</feature>
<evidence type="ECO:0000256" key="6">
    <source>
        <dbReference type="SAM" id="MobiDB-lite"/>
    </source>
</evidence>
<accession>A0A6G1HMI1</accession>
<comment type="similarity">
    <text evidence="5">Belongs to the SAT4 family.</text>
</comment>
<evidence type="ECO:0000256" key="4">
    <source>
        <dbReference type="ARBA" id="ARBA00023136"/>
    </source>
</evidence>
<dbReference type="PANTHER" id="PTHR33048:SF96">
    <property type="entry name" value="INTEGRAL MEMBRANE PROTEIN"/>
    <property type="match status" value="1"/>
</dbReference>
<keyword evidence="10" id="KW-1185">Reference proteome</keyword>
<keyword evidence="4 7" id="KW-0472">Membrane</keyword>
<dbReference type="OrthoDB" id="4682787at2759"/>
<dbReference type="EMBL" id="ML996705">
    <property type="protein sequence ID" value="KAF2396965.1"/>
    <property type="molecule type" value="Genomic_DNA"/>
</dbReference>